<dbReference type="EMBL" id="HBUF01613473">
    <property type="protein sequence ID" value="CAG6779273.1"/>
    <property type="molecule type" value="Transcribed_RNA"/>
</dbReference>
<dbReference type="SUPFAM" id="SSF48452">
    <property type="entry name" value="TPR-like"/>
    <property type="match status" value="1"/>
</dbReference>
<dbReference type="GO" id="GO:0005814">
    <property type="term" value="C:centriole"/>
    <property type="evidence" value="ECO:0007669"/>
    <property type="project" value="TreeGrafter"/>
</dbReference>
<evidence type="ECO:0000313" key="3">
    <source>
        <dbReference type="EMBL" id="CAG6779273.1"/>
    </source>
</evidence>
<dbReference type="GO" id="GO:0042073">
    <property type="term" value="P:intraciliary transport"/>
    <property type="evidence" value="ECO:0007669"/>
    <property type="project" value="TreeGrafter"/>
</dbReference>
<feature type="compositionally biased region" description="Polar residues" evidence="2">
    <location>
        <begin position="67"/>
        <end position="78"/>
    </location>
</feature>
<accession>A0A8D9B637</accession>
<dbReference type="PANTHER" id="PTHR44117">
    <property type="entry name" value="INTRAFLAGELLAR TRANSPORT PROTEIN 88 HOMOLOG"/>
    <property type="match status" value="1"/>
</dbReference>
<dbReference type="Pfam" id="PF13181">
    <property type="entry name" value="TPR_8"/>
    <property type="match status" value="1"/>
</dbReference>
<dbReference type="GO" id="GO:1905515">
    <property type="term" value="P:non-motile cilium assembly"/>
    <property type="evidence" value="ECO:0007669"/>
    <property type="project" value="TreeGrafter"/>
</dbReference>
<feature type="repeat" description="TPR" evidence="1">
    <location>
        <begin position="503"/>
        <end position="536"/>
    </location>
</feature>
<dbReference type="Pfam" id="PF13424">
    <property type="entry name" value="TPR_12"/>
    <property type="match status" value="1"/>
</dbReference>
<dbReference type="PANTHER" id="PTHR44117:SF1">
    <property type="entry name" value="INTRAFLAGELLAR TRANSPORT PROTEIN 88 HOMOLOG"/>
    <property type="match status" value="1"/>
</dbReference>
<dbReference type="InterPro" id="IPR011990">
    <property type="entry name" value="TPR-like_helical_dom_sf"/>
</dbReference>
<dbReference type="FunFam" id="1.25.40.10:FF:000468">
    <property type="entry name" value="Intraflagellar transport 88 homolog"/>
    <property type="match status" value="1"/>
</dbReference>
<feature type="repeat" description="TPR" evidence="1">
    <location>
        <begin position="605"/>
        <end position="638"/>
    </location>
</feature>
<name>A0A8D9B637_9HEMI</name>
<feature type="repeat" description="TPR" evidence="1">
    <location>
        <begin position="639"/>
        <end position="672"/>
    </location>
</feature>
<dbReference type="InterPro" id="IPR019734">
    <property type="entry name" value="TPR_rpt"/>
</dbReference>
<organism evidence="3">
    <name type="scientific">Cacopsylla melanoneura</name>
    <dbReference type="NCBI Taxonomy" id="428564"/>
    <lineage>
        <taxon>Eukaryota</taxon>
        <taxon>Metazoa</taxon>
        <taxon>Ecdysozoa</taxon>
        <taxon>Arthropoda</taxon>
        <taxon>Hexapoda</taxon>
        <taxon>Insecta</taxon>
        <taxon>Pterygota</taxon>
        <taxon>Neoptera</taxon>
        <taxon>Paraneoptera</taxon>
        <taxon>Hemiptera</taxon>
        <taxon>Sternorrhyncha</taxon>
        <taxon>Psylloidea</taxon>
        <taxon>Psyllidae</taxon>
        <taxon>Psyllinae</taxon>
        <taxon>Cacopsylla</taxon>
    </lineage>
</organism>
<feature type="region of interest" description="Disordered" evidence="2">
    <location>
        <begin position="707"/>
        <end position="789"/>
    </location>
</feature>
<dbReference type="Gene3D" id="1.25.40.10">
    <property type="entry name" value="Tetratricopeptide repeat domain"/>
    <property type="match status" value="2"/>
</dbReference>
<keyword evidence="3" id="KW-0282">Flagellum</keyword>
<dbReference type="GO" id="GO:0097730">
    <property type="term" value="C:non-motile cilium"/>
    <property type="evidence" value="ECO:0007669"/>
    <property type="project" value="TreeGrafter"/>
</dbReference>
<feature type="region of interest" description="Disordered" evidence="2">
    <location>
        <begin position="67"/>
        <end position="95"/>
    </location>
</feature>
<feature type="repeat" description="TPR" evidence="1">
    <location>
        <begin position="259"/>
        <end position="292"/>
    </location>
</feature>
<dbReference type="AlphaFoldDB" id="A0A8D9B637"/>
<sequence>MTSIFSAPGEDDDLYSGYNEYPSAFDTQDLDNDEGFQQALYTSYARRPSIMIKPPTGGMRMTHGTGSVVSGGDTNVNRPMTGVRGAGYTSTNKTKNIFDPLNQAASRPELSVRSPKTEEKPEERFKRMEQEIVGLIDESCICARDKDFKTALEKAKLASNKERVLIKLQEQFGHADSHNIELTFSMLFNLANQYANNEMYYESLNTYQVITKNKMFTNAHRLKVNMGNIYVQLGQYQKAIKMYRMALDQVPNTHKFLRMKILHNIGVLLVKTHQYEEACSTYEFILQEKPDFKAGLHAIICYFALENKDKMKQGFLKLLEVPLLVDPPERYHTNSSADVHENLLLEAVRNDALSQLHREMKLEAEKCILTSAKLIAPIIEDTFSNGYNWCVQSIRNSAHSALAQDLEINKAVTFLRMNDVSQAVDVLKSCDEMTSSAATNLSFIYFLQGEVEHAEKMAEEACTADTYNSAAFVNLGNCAMAKEDYVKGKELYTHALDNDASCIEALYNLGLAHRYLNEYTDSLECFHKLQAIVPSMPEVLYQIASLYEITGDTEQAIEWYLQCLSVVHTDPGLLQKLGEIFEAQGDKQQAFHYHFESYRYYPSNLLVLDWLGAYYIEMRVPEKALPFFEKAALIQPDEVKWKLIIGSCHRRCGNYQVALDLYKEVYAKNPDNIECLKFLVRLCQDLGLKEVTDYALELKKAEKAKDVRARVGSSGRPDSRRSSGRSSSKGYVSDDRPDSEELDFSSTIPDNNFERPRTAAMLKSNSTGGGGGDIEEEEDFGGCYDLLPE</sequence>
<dbReference type="GO" id="GO:0097546">
    <property type="term" value="C:ciliary base"/>
    <property type="evidence" value="ECO:0007669"/>
    <property type="project" value="TreeGrafter"/>
</dbReference>
<protein>
    <submittedName>
        <fullName evidence="3">Intraflagellar transport protein 88 homolog</fullName>
    </submittedName>
</protein>
<dbReference type="PROSITE" id="PS50005">
    <property type="entry name" value="TPR"/>
    <property type="match status" value="5"/>
</dbReference>
<dbReference type="EMBL" id="HBUF01613472">
    <property type="protein sequence ID" value="CAG6779272.1"/>
    <property type="molecule type" value="Transcribed_RNA"/>
</dbReference>
<feature type="region of interest" description="Disordered" evidence="2">
    <location>
        <begin position="1"/>
        <end position="30"/>
    </location>
</feature>
<keyword evidence="1" id="KW-0802">TPR repeat</keyword>
<dbReference type="Pfam" id="PF13374">
    <property type="entry name" value="TPR_10"/>
    <property type="match status" value="1"/>
</dbReference>
<dbReference type="GO" id="GO:0036064">
    <property type="term" value="C:ciliary basal body"/>
    <property type="evidence" value="ECO:0007669"/>
    <property type="project" value="TreeGrafter"/>
</dbReference>
<feature type="repeat" description="TPR" evidence="1">
    <location>
        <begin position="220"/>
        <end position="253"/>
    </location>
</feature>
<dbReference type="Pfam" id="PF13174">
    <property type="entry name" value="TPR_6"/>
    <property type="match status" value="1"/>
</dbReference>
<keyword evidence="3" id="KW-0969">Cilium</keyword>
<keyword evidence="3" id="KW-0966">Cell projection</keyword>
<dbReference type="GO" id="GO:0019894">
    <property type="term" value="F:kinesin binding"/>
    <property type="evidence" value="ECO:0007669"/>
    <property type="project" value="TreeGrafter"/>
</dbReference>
<proteinExistence type="predicted"/>
<dbReference type="SMART" id="SM00028">
    <property type="entry name" value="TPR"/>
    <property type="match status" value="10"/>
</dbReference>
<dbReference type="PROSITE" id="PS50293">
    <property type="entry name" value="TPR_REGION"/>
    <property type="match status" value="1"/>
</dbReference>
<evidence type="ECO:0000256" key="2">
    <source>
        <dbReference type="SAM" id="MobiDB-lite"/>
    </source>
</evidence>
<evidence type="ECO:0000256" key="1">
    <source>
        <dbReference type="PROSITE-ProRule" id="PRU00339"/>
    </source>
</evidence>
<reference evidence="3" key="1">
    <citation type="submission" date="2021-05" db="EMBL/GenBank/DDBJ databases">
        <authorList>
            <person name="Alioto T."/>
            <person name="Alioto T."/>
            <person name="Gomez Garrido J."/>
        </authorList>
    </citation>
    <scope>NUCLEOTIDE SEQUENCE</scope>
</reference>